<proteinExistence type="predicted"/>
<dbReference type="RefSeq" id="WP_074987128.1">
    <property type="nucleotide sequence ID" value="NZ_CADFGN010000018.1"/>
</dbReference>
<evidence type="ECO:0000313" key="3">
    <source>
        <dbReference type="Proteomes" id="UP000183529"/>
    </source>
</evidence>
<sequence>MGWLGIVVLGVAVGLAGWLFHPRRRASGAASGGLALAVVAALAGAALAKAAGRATGFFYDGELLEWPVCTAAAFVCVAVAVALRARR</sequence>
<dbReference type="EMBL" id="FNZM01000024">
    <property type="protein sequence ID" value="SEK13402.1"/>
    <property type="molecule type" value="Genomic_DNA"/>
</dbReference>
<organism evidence="2 3">
    <name type="scientific">Paraburkholderia tropica</name>
    <dbReference type="NCBI Taxonomy" id="92647"/>
    <lineage>
        <taxon>Bacteria</taxon>
        <taxon>Pseudomonadati</taxon>
        <taxon>Pseudomonadota</taxon>
        <taxon>Betaproteobacteria</taxon>
        <taxon>Burkholderiales</taxon>
        <taxon>Burkholderiaceae</taxon>
        <taxon>Paraburkholderia</taxon>
    </lineage>
</organism>
<name>A0AAQ1JXT4_9BURK</name>
<dbReference type="Proteomes" id="UP000183529">
    <property type="component" value="Unassembled WGS sequence"/>
</dbReference>
<dbReference type="AlphaFoldDB" id="A0AAQ1JXT4"/>
<keyword evidence="1" id="KW-0472">Membrane</keyword>
<accession>A0AAQ1JXT4</accession>
<comment type="caution">
    <text evidence="2">The sequence shown here is derived from an EMBL/GenBank/DDBJ whole genome shotgun (WGS) entry which is preliminary data.</text>
</comment>
<keyword evidence="1" id="KW-1133">Transmembrane helix</keyword>
<protein>
    <recommendedName>
        <fullName evidence="4">GlsB/YeaQ/YmgE family stress response membrane protein</fullName>
    </recommendedName>
</protein>
<feature type="transmembrane region" description="Helical" evidence="1">
    <location>
        <begin position="63"/>
        <end position="83"/>
    </location>
</feature>
<evidence type="ECO:0000313" key="2">
    <source>
        <dbReference type="EMBL" id="SEK13402.1"/>
    </source>
</evidence>
<reference evidence="2 3" key="1">
    <citation type="submission" date="2016-10" db="EMBL/GenBank/DDBJ databases">
        <authorList>
            <person name="Varghese N."/>
            <person name="Submissions S."/>
        </authorList>
    </citation>
    <scope>NUCLEOTIDE SEQUENCE [LARGE SCALE GENOMIC DNA]</scope>
    <source>
        <strain evidence="2 3">LMG 22274</strain>
    </source>
</reference>
<feature type="transmembrane region" description="Helical" evidence="1">
    <location>
        <begin position="33"/>
        <end position="51"/>
    </location>
</feature>
<evidence type="ECO:0000256" key="1">
    <source>
        <dbReference type="SAM" id="Phobius"/>
    </source>
</evidence>
<keyword evidence="1" id="KW-0812">Transmembrane</keyword>
<evidence type="ECO:0008006" key="4">
    <source>
        <dbReference type="Google" id="ProtNLM"/>
    </source>
</evidence>
<gene>
    <name evidence="2" type="ORF">SAMN05216550_12410</name>
</gene>
<feature type="transmembrane region" description="Helical" evidence="1">
    <location>
        <begin position="6"/>
        <end position="21"/>
    </location>
</feature>